<feature type="domain" description="Integrase catalytic" evidence="1">
    <location>
        <begin position="47"/>
        <end position="174"/>
    </location>
</feature>
<dbReference type="PANTHER" id="PTHR37984">
    <property type="entry name" value="PROTEIN CBG26694"/>
    <property type="match status" value="1"/>
</dbReference>
<dbReference type="EMBL" id="CAJOBO010001023">
    <property type="protein sequence ID" value="CAF4327129.1"/>
    <property type="molecule type" value="Genomic_DNA"/>
</dbReference>
<dbReference type="PROSITE" id="PS50994">
    <property type="entry name" value="INTEGRASE"/>
    <property type="match status" value="1"/>
</dbReference>
<dbReference type="InterPro" id="IPR041588">
    <property type="entry name" value="Integrase_H2C2"/>
</dbReference>
<dbReference type="Proteomes" id="UP000663851">
    <property type="component" value="Unassembled WGS sequence"/>
</dbReference>
<reference evidence="2" key="1">
    <citation type="submission" date="2021-02" db="EMBL/GenBank/DDBJ databases">
        <authorList>
            <person name="Nowell W R."/>
        </authorList>
    </citation>
    <scope>NUCLEOTIDE SEQUENCE</scope>
</reference>
<dbReference type="InterPro" id="IPR036397">
    <property type="entry name" value="RNaseH_sf"/>
</dbReference>
<name>A0A817V3J2_9BILA</name>
<organism evidence="2 4">
    <name type="scientific">Rotaria socialis</name>
    <dbReference type="NCBI Taxonomy" id="392032"/>
    <lineage>
        <taxon>Eukaryota</taxon>
        <taxon>Metazoa</taxon>
        <taxon>Spiralia</taxon>
        <taxon>Gnathifera</taxon>
        <taxon>Rotifera</taxon>
        <taxon>Eurotatoria</taxon>
        <taxon>Bdelloidea</taxon>
        <taxon>Philodinida</taxon>
        <taxon>Philodinidae</taxon>
        <taxon>Rotaria</taxon>
    </lineage>
</organism>
<dbReference type="InterPro" id="IPR001584">
    <property type="entry name" value="Integrase_cat-core"/>
</dbReference>
<dbReference type="InterPro" id="IPR050951">
    <property type="entry name" value="Retrovirus_Pol_polyprotein"/>
</dbReference>
<dbReference type="SUPFAM" id="SSF53098">
    <property type="entry name" value="Ribonuclease H-like"/>
    <property type="match status" value="1"/>
</dbReference>
<evidence type="ECO:0000313" key="3">
    <source>
        <dbReference type="EMBL" id="CAF4327129.1"/>
    </source>
</evidence>
<protein>
    <recommendedName>
        <fullName evidence="1">Integrase catalytic domain-containing protein</fullName>
    </recommendedName>
</protein>
<dbReference type="Pfam" id="PF00665">
    <property type="entry name" value="rve"/>
    <property type="match status" value="1"/>
</dbReference>
<dbReference type="InterPro" id="IPR012337">
    <property type="entry name" value="RNaseH-like_sf"/>
</dbReference>
<dbReference type="AlphaFoldDB" id="A0A817V3J2"/>
<proteinExistence type="predicted"/>
<comment type="caution">
    <text evidence="2">The sequence shown here is derived from an EMBL/GenBank/DDBJ whole genome shotgun (WGS) entry which is preliminary data.</text>
</comment>
<dbReference type="Proteomes" id="UP000663833">
    <property type="component" value="Unassembled WGS sequence"/>
</dbReference>
<dbReference type="GO" id="GO:0003676">
    <property type="term" value="F:nucleic acid binding"/>
    <property type="evidence" value="ECO:0007669"/>
    <property type="project" value="InterPro"/>
</dbReference>
<evidence type="ECO:0000313" key="2">
    <source>
        <dbReference type="EMBL" id="CAF3337868.1"/>
    </source>
</evidence>
<evidence type="ECO:0000313" key="4">
    <source>
        <dbReference type="Proteomes" id="UP000663833"/>
    </source>
</evidence>
<dbReference type="EMBL" id="CAJNYD010001441">
    <property type="protein sequence ID" value="CAF3337868.1"/>
    <property type="molecule type" value="Genomic_DNA"/>
</dbReference>
<sequence>MLSKIRTRYWWPHMKQDAHRHVQACVPCQQYNYSRQKKPGHLQPIHAVATPFSIIGMDFCSVFVESPRENKYVLVVTDLFTYFVTAIPLSTNTAEITALTLFCHIFCRFSVCFTLITDQGTHFNNHLMRALQHLLGYNHTLSTPYHLQTNGVVERFNASMVVQVSKLQKKHHSN</sequence>
<dbReference type="GO" id="GO:0015074">
    <property type="term" value="P:DNA integration"/>
    <property type="evidence" value="ECO:0007669"/>
    <property type="project" value="InterPro"/>
</dbReference>
<dbReference type="PANTHER" id="PTHR37984:SF15">
    <property type="entry name" value="INTEGRASE CATALYTIC DOMAIN-CONTAINING PROTEIN"/>
    <property type="match status" value="1"/>
</dbReference>
<accession>A0A817V3J2</accession>
<dbReference type="Gene3D" id="1.10.340.70">
    <property type="match status" value="1"/>
</dbReference>
<dbReference type="Pfam" id="PF17921">
    <property type="entry name" value="Integrase_H2C2"/>
    <property type="match status" value="1"/>
</dbReference>
<dbReference type="Gene3D" id="3.30.420.10">
    <property type="entry name" value="Ribonuclease H-like superfamily/Ribonuclease H"/>
    <property type="match status" value="1"/>
</dbReference>
<evidence type="ECO:0000259" key="1">
    <source>
        <dbReference type="PROSITE" id="PS50994"/>
    </source>
</evidence>
<gene>
    <name evidence="3" type="ORF">HFQ381_LOCUS15207</name>
    <name evidence="2" type="ORF">LUA448_LOCUS11859</name>
</gene>